<sequence>MHKAISVTVIGAGLMGHGIGQVFARAGHEVVITDPNATVLNMALERVEANLV</sequence>
<dbReference type="Proteomes" id="UP001303211">
    <property type="component" value="Chromosome"/>
</dbReference>
<dbReference type="Pfam" id="PF02737">
    <property type="entry name" value="3HCDH_N"/>
    <property type="match status" value="1"/>
</dbReference>
<dbReference type="RefSeq" id="WP_317702824.1">
    <property type="nucleotide sequence ID" value="NZ_CP136921.1"/>
</dbReference>
<keyword evidence="3" id="KW-1185">Reference proteome</keyword>
<proteinExistence type="predicted"/>
<gene>
    <name evidence="2" type="ORF">P4826_05090</name>
</gene>
<protein>
    <submittedName>
        <fullName evidence="2">3-hydroxyacyl-CoA dehydrogenase NAD-binding domain-containing protein</fullName>
    </submittedName>
</protein>
<organism evidence="2 3">
    <name type="scientific">Diaphorobacter limosus</name>
    <dbReference type="NCBI Taxonomy" id="3036128"/>
    <lineage>
        <taxon>Bacteria</taxon>
        <taxon>Pseudomonadati</taxon>
        <taxon>Pseudomonadota</taxon>
        <taxon>Betaproteobacteria</taxon>
        <taxon>Burkholderiales</taxon>
        <taxon>Comamonadaceae</taxon>
        <taxon>Diaphorobacter</taxon>
    </lineage>
</organism>
<accession>A0ABZ0J8K6</accession>
<dbReference type="SUPFAM" id="SSF51735">
    <property type="entry name" value="NAD(P)-binding Rossmann-fold domains"/>
    <property type="match status" value="1"/>
</dbReference>
<evidence type="ECO:0000259" key="1">
    <source>
        <dbReference type="Pfam" id="PF02737"/>
    </source>
</evidence>
<evidence type="ECO:0000313" key="2">
    <source>
        <dbReference type="EMBL" id="WOO33457.1"/>
    </source>
</evidence>
<evidence type="ECO:0000313" key="3">
    <source>
        <dbReference type="Proteomes" id="UP001303211"/>
    </source>
</evidence>
<dbReference type="Gene3D" id="3.40.50.720">
    <property type="entry name" value="NAD(P)-binding Rossmann-like Domain"/>
    <property type="match status" value="1"/>
</dbReference>
<dbReference type="InterPro" id="IPR006176">
    <property type="entry name" value="3-OHacyl-CoA_DH_NAD-bd"/>
</dbReference>
<name>A0ABZ0J8K6_9BURK</name>
<dbReference type="InterPro" id="IPR036291">
    <property type="entry name" value="NAD(P)-bd_dom_sf"/>
</dbReference>
<reference evidence="2 3" key="1">
    <citation type="submission" date="2023-03" db="EMBL/GenBank/DDBJ databases">
        <title>Diaphorobacter basophil sp. nov., isolated from a sewage-treatment plant.</title>
        <authorList>
            <person name="Yang K."/>
        </authorList>
    </citation>
    <scope>NUCLEOTIDE SEQUENCE [LARGE SCALE GENOMIC DNA]</scope>
    <source>
        <strain evidence="2 3">Y-1</strain>
    </source>
</reference>
<feature type="domain" description="3-hydroxyacyl-CoA dehydrogenase NAD binding" evidence="1">
    <location>
        <begin position="6"/>
        <end position="51"/>
    </location>
</feature>
<dbReference type="EMBL" id="CP136921">
    <property type="protein sequence ID" value="WOO33457.1"/>
    <property type="molecule type" value="Genomic_DNA"/>
</dbReference>